<dbReference type="Pfam" id="PF14903">
    <property type="entry name" value="WG_beta_rep"/>
    <property type="match status" value="3"/>
</dbReference>
<dbReference type="eggNOG" id="COG5263">
    <property type="taxonomic scope" value="Bacteria"/>
</dbReference>
<dbReference type="EMBL" id="BATI01000014">
    <property type="protein sequence ID" value="GAD62691.1"/>
    <property type="molecule type" value="Genomic_DNA"/>
</dbReference>
<dbReference type="PANTHER" id="PTHR37841:SF1">
    <property type="entry name" value="DUF3298 DOMAIN-CONTAINING PROTEIN"/>
    <property type="match status" value="1"/>
</dbReference>
<dbReference type="PANTHER" id="PTHR37841">
    <property type="entry name" value="GLR2918 PROTEIN"/>
    <property type="match status" value="1"/>
</dbReference>
<gene>
    <name evidence="1" type="ORF">PA6_014_00640</name>
</gene>
<evidence type="ECO:0000313" key="1">
    <source>
        <dbReference type="EMBL" id="GAD62691.1"/>
    </source>
</evidence>
<dbReference type="SUPFAM" id="SSF69360">
    <property type="entry name" value="Cell wall binding repeat"/>
    <property type="match status" value="1"/>
</dbReference>
<evidence type="ECO:0000313" key="2">
    <source>
        <dbReference type="Proteomes" id="UP000016560"/>
    </source>
</evidence>
<dbReference type="InterPro" id="IPR032774">
    <property type="entry name" value="WG_beta_rep"/>
</dbReference>
<accession>U2Z4K4</accession>
<dbReference type="Proteomes" id="UP000016560">
    <property type="component" value="Unassembled WGS sequence"/>
</dbReference>
<evidence type="ECO:0008006" key="3">
    <source>
        <dbReference type="Google" id="ProtNLM"/>
    </source>
</evidence>
<protein>
    <recommendedName>
        <fullName evidence="3">WG repeat-containing protein</fullName>
    </recommendedName>
</protein>
<reference evidence="1" key="1">
    <citation type="submission" date="2024-09" db="EMBL/GenBank/DDBJ databases">
        <title>Whole genome shotgun sequence of Pseudomonas alcaligenes NBRC 14159.</title>
        <authorList>
            <person name="Yoshida I."/>
            <person name="Hosoyama A."/>
            <person name="Tsuchikane K."/>
            <person name="Noguchi M."/>
            <person name="Hirakata S."/>
            <person name="Ando Y."/>
            <person name="Ohji S."/>
            <person name="Yamazoe A."/>
            <person name="Yamazaki S."/>
            <person name="Fujita N."/>
        </authorList>
    </citation>
    <scope>NUCLEOTIDE SEQUENCE</scope>
    <source>
        <strain evidence="1">NBRC 14159</strain>
    </source>
</reference>
<sequence length="423" mass="46691">MHEELWGLMRSNGTWQVSPRYHHVQQLTEAHAVVAGLPADAPSPQQRRDTQRWGAVDRNGKLVVPLKFEHLSYWRGGYGIAQEGKPLGPDGAPGATKQGIVRSDGTLLADRYFDAVDVKDDGKLPRGRLGKTWYSINPSGHLIPDQLDGTPLVECAGGLTVVQRGETVEFRKSGQSQSVGTFDSGHFPSKDCPGPFSAKRNGKWFFILEDGAVIGGRNGFESLYGFRGNHAAVQVDGKWGIIDRAGTFTIQPSLATLRPVGNGAFIVGESKDTYWINAYGERIAKPVKERPPAEQELTCAGGLRFFERDGLWGFQDFNGKTVIEPRFRALSCFEQGVSWAAAPDARAWCAIGPNGQRRDGIECRETYHPRGSSHYYPEQLGSTPYESSVLWNRALLEYRARTRDNPPKWVGDGVRGRGSFDAE</sequence>
<proteinExistence type="predicted"/>
<dbReference type="AlphaFoldDB" id="U2Z4K4"/>
<organism evidence="1 2">
    <name type="scientific">Aquipseudomonas alcaligenes (strain ATCC 14909 / DSM 50342 / CCUG 1425 / JCM 20561 / NBRC 14159 / NCIMB 9945 / NCTC 10367 / 1577)</name>
    <name type="common">Pseudomonas alcaligenes</name>
    <dbReference type="NCBI Taxonomy" id="1215092"/>
    <lineage>
        <taxon>Bacteria</taxon>
        <taxon>Pseudomonadati</taxon>
        <taxon>Pseudomonadota</taxon>
        <taxon>Gammaproteobacteria</taxon>
        <taxon>Pseudomonadales</taxon>
        <taxon>Pseudomonadaceae</taxon>
        <taxon>Aquipseudomonas</taxon>
    </lineage>
</organism>
<comment type="caution">
    <text evidence="1">The sequence shown here is derived from an EMBL/GenBank/DDBJ whole genome shotgun (WGS) entry which is preliminary data.</text>
</comment>
<keyword evidence="2" id="KW-1185">Reference proteome</keyword>
<name>U2Z4K4_AQUA1</name>